<evidence type="ECO:0000313" key="2">
    <source>
        <dbReference type="Proteomes" id="UP000000267"/>
    </source>
</evidence>
<dbReference type="Proteomes" id="UP000000267">
    <property type="component" value="Unassembled WGS sequence"/>
</dbReference>
<dbReference type="OrthoDB" id="3631276at2759"/>
<gene>
    <name evidence="1" type="ORF">Kpol_1008p1</name>
</gene>
<dbReference type="KEGG" id="vpo:Kpol_1008p1"/>
<accession>A7TPW7</accession>
<dbReference type="AlphaFoldDB" id="A7TPW7"/>
<evidence type="ECO:0000313" key="1">
    <source>
        <dbReference type="EMBL" id="EDO15665.1"/>
    </source>
</evidence>
<dbReference type="InParanoid" id="A7TPW7"/>
<name>A7TPW7_VANPO</name>
<protein>
    <submittedName>
        <fullName evidence="1">Uncharacterized protein</fullName>
    </submittedName>
</protein>
<keyword evidence="2" id="KW-1185">Reference proteome</keyword>
<dbReference type="GeneID" id="5543785"/>
<organism evidence="2">
    <name type="scientific">Vanderwaltozyma polyspora (strain ATCC 22028 / DSM 70294 / BCRC 21397 / CBS 2163 / NBRC 10782 / NRRL Y-8283 / UCD 57-17)</name>
    <name type="common">Kluyveromyces polysporus</name>
    <dbReference type="NCBI Taxonomy" id="436907"/>
    <lineage>
        <taxon>Eukaryota</taxon>
        <taxon>Fungi</taxon>
        <taxon>Dikarya</taxon>
        <taxon>Ascomycota</taxon>
        <taxon>Saccharomycotina</taxon>
        <taxon>Saccharomycetes</taxon>
        <taxon>Saccharomycetales</taxon>
        <taxon>Saccharomycetaceae</taxon>
        <taxon>Vanderwaltozyma</taxon>
    </lineage>
</organism>
<dbReference type="RefSeq" id="XP_001643523.1">
    <property type="nucleotide sequence ID" value="XM_001643473.1"/>
</dbReference>
<dbReference type="STRING" id="436907.A7TPW7"/>
<proteinExistence type="predicted"/>
<sequence length="74" mass="8391">TITVSEADSLTRTITLKGMLNFILGIYKEKQLREDFEINTESDAVIFRTRNCIGDLANDICKAYGKTHPEPKKN</sequence>
<feature type="non-terminal residue" evidence="1">
    <location>
        <position position="1"/>
    </location>
</feature>
<dbReference type="HOGENOM" id="CLU_2694771_0_0_1"/>
<dbReference type="EMBL" id="DS480449">
    <property type="protein sequence ID" value="EDO15665.1"/>
    <property type="molecule type" value="Genomic_DNA"/>
</dbReference>
<reference evidence="1 2" key="1">
    <citation type="journal article" date="2007" name="Proc. Natl. Acad. Sci. U.S.A.">
        <title>Independent sorting-out of thousands of duplicated gene pairs in two yeast species descended from a whole-genome duplication.</title>
        <authorList>
            <person name="Scannell D.R."/>
            <person name="Frank A.C."/>
            <person name="Conant G.C."/>
            <person name="Byrne K.P."/>
            <person name="Woolfit M."/>
            <person name="Wolfe K.H."/>
        </authorList>
    </citation>
    <scope>NUCLEOTIDE SEQUENCE [LARGE SCALE GENOMIC DNA]</scope>
    <source>
        <strain evidence="2">ATCC 22028 / DSM 70294 / BCRC 21397 / CBS 2163 / NBRC 10782 / NRRL Y-8283 / UCD 57-17</strain>
    </source>
</reference>